<accession>A0A8H9YPL1</accession>
<evidence type="ECO:0000313" key="3">
    <source>
        <dbReference type="Proteomes" id="UP000615613"/>
    </source>
</evidence>
<evidence type="ECO:0000313" key="2">
    <source>
        <dbReference type="EMBL" id="QXH83269.1"/>
    </source>
</evidence>
<reference evidence="2" key="2">
    <citation type="submission" date="2021-06" db="EMBL/GenBank/DDBJ databases">
        <title>Updating the genus Pseudomonas: Description of 43 new species and partition of the Pseudomonas putida group.</title>
        <authorList>
            <person name="Girard L."/>
            <person name="Lood C."/>
            <person name="Vandamme P."/>
            <person name="Rokni-Zadeh H."/>
            <person name="van Noort V."/>
            <person name="Hofte M."/>
            <person name="Lavigne R."/>
            <person name="De Mot R."/>
        </authorList>
    </citation>
    <scope>NUCLEOTIDE SEQUENCE</scope>
    <source>
        <strain evidence="2">SWRI145</strain>
    </source>
</reference>
<dbReference type="KEGG" id="ptrt:HU722_0025395"/>
<dbReference type="AlphaFoldDB" id="A0A8H9YPL1"/>
<dbReference type="Proteomes" id="UP000615613">
    <property type="component" value="Chromosome"/>
</dbReference>
<sequence length="62" mass="6749">MQVRVLDESGEVIWSQGEKSGMTFLSHREDGTIQRIIAALESALVEAGDESLRPISESSTPC</sequence>
<evidence type="ECO:0000313" key="1">
    <source>
        <dbReference type="EMBL" id="MBC3292208.1"/>
    </source>
</evidence>
<name>A0A8H9YPL1_9PSED</name>
<keyword evidence="3" id="KW-1185">Reference proteome</keyword>
<organism evidence="1">
    <name type="scientific">Pseudomonas tritici</name>
    <dbReference type="NCBI Taxonomy" id="2745518"/>
    <lineage>
        <taxon>Bacteria</taxon>
        <taxon>Pseudomonadati</taxon>
        <taxon>Pseudomonadota</taxon>
        <taxon>Gammaproteobacteria</taxon>
        <taxon>Pseudomonadales</taxon>
        <taxon>Pseudomonadaceae</taxon>
        <taxon>Pseudomonas</taxon>
    </lineage>
</organism>
<dbReference type="EMBL" id="JABWQF010000006">
    <property type="protein sequence ID" value="MBC3292208.1"/>
    <property type="molecule type" value="Genomic_DNA"/>
</dbReference>
<proteinExistence type="predicted"/>
<dbReference type="EMBL" id="CP077084">
    <property type="protein sequence ID" value="QXH83269.1"/>
    <property type="molecule type" value="Genomic_DNA"/>
</dbReference>
<dbReference type="RefSeq" id="WP_186753082.1">
    <property type="nucleotide sequence ID" value="NZ_CP077084.1"/>
</dbReference>
<gene>
    <name evidence="2" type="ORF">HU722_0025395</name>
    <name evidence="1" type="ORF">HU722_11825</name>
</gene>
<reference evidence="1" key="1">
    <citation type="journal article" date="2020" name="Microorganisms">
        <title>Reliable Identification of Environmental Pseudomonas Isolates Using the rpoD Gene.</title>
        <authorList>
            <consortium name="The Broad Institute Genome Sequencing Platform"/>
            <person name="Girard L."/>
            <person name="Lood C."/>
            <person name="Rokni-Zadeh H."/>
            <person name="van Noort V."/>
            <person name="Lavigne R."/>
            <person name="De Mot R."/>
        </authorList>
    </citation>
    <scope>NUCLEOTIDE SEQUENCE [LARGE SCALE GENOMIC DNA]</scope>
    <source>
        <strain evidence="1">SWRI145</strain>
    </source>
</reference>
<protein>
    <submittedName>
        <fullName evidence="1">Rrf2 family transcriptional regulator</fullName>
    </submittedName>
</protein>